<dbReference type="EMBL" id="CP002869">
    <property type="protein sequence ID" value="AEI38747.1"/>
    <property type="molecule type" value="Genomic_DNA"/>
</dbReference>
<evidence type="ECO:0000256" key="2">
    <source>
        <dbReference type="ARBA" id="ARBA00022840"/>
    </source>
</evidence>
<dbReference type="GO" id="GO:0003677">
    <property type="term" value="F:DNA binding"/>
    <property type="evidence" value="ECO:0007669"/>
    <property type="project" value="UniProtKB-KW"/>
</dbReference>
<dbReference type="InterPro" id="IPR014001">
    <property type="entry name" value="Helicase_ATP-bd"/>
</dbReference>
<feature type="domain" description="Helicase C-terminal" evidence="5">
    <location>
        <begin position="480"/>
        <end position="628"/>
    </location>
</feature>
<sequence length="628" mass="69360">MKAWVYAVSTATGITWHVSLDMRADRDHWIRTAGRGFRLFVLEPELSFGQAQELAGRVKAGGPVRQLLGKIRAAGESLGMRTAEGSSAVWRLWEWEPGGEGGIPASLIPGYEAMAAKIHALMPGRSLLPEEYLSLLAHSGLEEAAQSPYYYLQRGWLEGRLHLEKGVELHREGRGFPFRRPKLRAQCKRCGSQGAQLPQKGTSSSASVVWTACPHCGGPCPYCEACLTMGRVRFCTPLIRSAEQPSTSTWQRKTQGFDTEIYLQPWGLSDVQREASGSALLFLKGKKSLTRGKGKASSESKPGRFLMWAVTGAGKTEMIFPMIHYTLAQGGRAAVVTPRRDVVLELQPRLAKAFPGVQLVTLYGGSEQRWDQGDLVLATTHQLMRFHEAFDLVIIDEIDAYPYHNNPMLQHAAEQVCRPDGAYILLSATPPEPLQREVRRGRLPHARVAARFHRHPLPVPLLLATPPLQRSMQQGSLPLRLKDKLQASLRRGAQLFVFVPKIASVGPLTEILRSSFPGVPVEGTSSKDEQRAEKVTAFRQSRIRILVTTTILERGVTIPKSDVFILDADSRLFDAAALIQMAGRAGRSSEDPAGTVIFAAQQKTRSQASALRQIKEMNRLARKKGYIG</sequence>
<dbReference type="InterPro" id="IPR001650">
    <property type="entry name" value="Helicase_C-like"/>
</dbReference>
<proteinExistence type="predicted"/>
<dbReference type="PROSITE" id="PS51194">
    <property type="entry name" value="HELICASE_CTER"/>
    <property type="match status" value="1"/>
</dbReference>
<keyword evidence="3" id="KW-0238">DNA-binding</keyword>
<dbReference type="HOGENOM" id="CLU_024742_3_1_9"/>
<evidence type="ECO:0000313" key="6">
    <source>
        <dbReference type="EMBL" id="AEI38747.1"/>
    </source>
</evidence>
<keyword evidence="6" id="KW-0347">Helicase</keyword>
<dbReference type="InterPro" id="IPR027417">
    <property type="entry name" value="P-loop_NTPase"/>
</dbReference>
<reference evidence="7" key="1">
    <citation type="submission" date="2011-06" db="EMBL/GenBank/DDBJ databases">
        <title>Complete genome sequence of Paenibacillus mucilaginosus KNP414.</title>
        <authorList>
            <person name="Wang J."/>
            <person name="Hu S."/>
            <person name="Hu X."/>
            <person name="Zhang B."/>
            <person name="Dong D."/>
            <person name="Zhang S."/>
            <person name="Zhao K."/>
            <person name="Wu D."/>
        </authorList>
    </citation>
    <scope>NUCLEOTIDE SEQUENCE [LARGE SCALE GENOMIC DNA]</scope>
    <source>
        <strain evidence="7">KNP414</strain>
    </source>
</reference>
<dbReference type="Proteomes" id="UP000006620">
    <property type="component" value="Chromosome"/>
</dbReference>
<dbReference type="PANTHER" id="PTHR30580:SF1">
    <property type="entry name" value="COMF OPERON PROTEIN 1"/>
    <property type="match status" value="1"/>
</dbReference>
<keyword evidence="2" id="KW-0067">ATP-binding</keyword>
<dbReference type="AlphaFoldDB" id="F8FJ34"/>
<dbReference type="PROSITE" id="PS51192">
    <property type="entry name" value="HELICASE_ATP_BIND_1"/>
    <property type="match status" value="1"/>
</dbReference>
<accession>F8FJ34</accession>
<protein>
    <submittedName>
        <fullName evidence="6">Helicase domain protein</fullName>
    </submittedName>
</protein>
<dbReference type="RefSeq" id="WP_013913913.1">
    <property type="nucleotide sequence ID" value="NC_015690.1"/>
</dbReference>
<dbReference type="InterPro" id="IPR011545">
    <property type="entry name" value="DEAD/DEAH_box_helicase_dom"/>
</dbReference>
<dbReference type="Pfam" id="PF00270">
    <property type="entry name" value="DEAD"/>
    <property type="match status" value="1"/>
</dbReference>
<evidence type="ECO:0000256" key="1">
    <source>
        <dbReference type="ARBA" id="ARBA00022741"/>
    </source>
</evidence>
<evidence type="ECO:0000259" key="5">
    <source>
        <dbReference type="PROSITE" id="PS51194"/>
    </source>
</evidence>
<keyword evidence="1" id="KW-0547">Nucleotide-binding</keyword>
<dbReference type="PANTHER" id="PTHR30580">
    <property type="entry name" value="PRIMOSOMAL PROTEIN N"/>
    <property type="match status" value="1"/>
</dbReference>
<dbReference type="SMART" id="SM00490">
    <property type="entry name" value="HELICc"/>
    <property type="match status" value="1"/>
</dbReference>
<feature type="domain" description="Helicase ATP-binding" evidence="4">
    <location>
        <begin position="296"/>
        <end position="448"/>
    </location>
</feature>
<dbReference type="SMART" id="SM00487">
    <property type="entry name" value="DEXDc"/>
    <property type="match status" value="1"/>
</dbReference>
<dbReference type="Gene3D" id="3.40.50.300">
    <property type="entry name" value="P-loop containing nucleotide triphosphate hydrolases"/>
    <property type="match status" value="2"/>
</dbReference>
<reference evidence="6 7" key="2">
    <citation type="journal article" date="2013" name="Genome Announc.">
        <title>Genome Sequence of Growth-Improving Paenibacillus mucilaginosus Strain KNP414.</title>
        <authorList>
            <person name="Lu J.J."/>
            <person name="Wang J.F."/>
            <person name="Hu X.F."/>
        </authorList>
    </citation>
    <scope>NUCLEOTIDE SEQUENCE [LARGE SCALE GENOMIC DNA]</scope>
    <source>
        <strain evidence="6 7">KNP414</strain>
    </source>
</reference>
<evidence type="ECO:0000259" key="4">
    <source>
        <dbReference type="PROSITE" id="PS51192"/>
    </source>
</evidence>
<dbReference type="SUPFAM" id="SSF52540">
    <property type="entry name" value="P-loop containing nucleoside triphosphate hydrolases"/>
    <property type="match status" value="1"/>
</dbReference>
<dbReference type="Pfam" id="PF00271">
    <property type="entry name" value="Helicase_C"/>
    <property type="match status" value="1"/>
</dbReference>
<dbReference type="GO" id="GO:0006310">
    <property type="term" value="P:DNA recombination"/>
    <property type="evidence" value="ECO:0007669"/>
    <property type="project" value="TreeGrafter"/>
</dbReference>
<gene>
    <name evidence="6" type="ordered locus">KNP414_00096</name>
</gene>
<dbReference type="KEGG" id="pms:KNP414_00096"/>
<dbReference type="GO" id="GO:0005524">
    <property type="term" value="F:ATP binding"/>
    <property type="evidence" value="ECO:0007669"/>
    <property type="project" value="UniProtKB-KW"/>
</dbReference>
<organism evidence="6 7">
    <name type="scientific">Paenibacillus mucilaginosus (strain KNP414)</name>
    <dbReference type="NCBI Taxonomy" id="1036673"/>
    <lineage>
        <taxon>Bacteria</taxon>
        <taxon>Bacillati</taxon>
        <taxon>Bacillota</taxon>
        <taxon>Bacilli</taxon>
        <taxon>Bacillales</taxon>
        <taxon>Paenibacillaceae</taxon>
        <taxon>Paenibacillus</taxon>
    </lineage>
</organism>
<dbReference type="GO" id="GO:0043138">
    <property type="term" value="F:3'-5' DNA helicase activity"/>
    <property type="evidence" value="ECO:0007669"/>
    <property type="project" value="TreeGrafter"/>
</dbReference>
<dbReference type="PATRIC" id="fig|1036673.3.peg.89"/>
<evidence type="ECO:0000313" key="7">
    <source>
        <dbReference type="Proteomes" id="UP000006620"/>
    </source>
</evidence>
<keyword evidence="6" id="KW-0378">Hydrolase</keyword>
<name>F8FJ34_PAEMK</name>
<dbReference type="GO" id="GO:0006270">
    <property type="term" value="P:DNA replication initiation"/>
    <property type="evidence" value="ECO:0007669"/>
    <property type="project" value="TreeGrafter"/>
</dbReference>
<dbReference type="GO" id="GO:0006302">
    <property type="term" value="P:double-strand break repair"/>
    <property type="evidence" value="ECO:0007669"/>
    <property type="project" value="TreeGrafter"/>
</dbReference>
<evidence type="ECO:0000256" key="3">
    <source>
        <dbReference type="ARBA" id="ARBA00023125"/>
    </source>
</evidence>